<proteinExistence type="inferred from homology"/>
<evidence type="ECO:0000259" key="6">
    <source>
        <dbReference type="Pfam" id="PF08801"/>
    </source>
</evidence>
<dbReference type="Pfam" id="PF08801">
    <property type="entry name" value="Nucleoporin_N"/>
    <property type="match status" value="1"/>
</dbReference>
<evidence type="ECO:0000256" key="4">
    <source>
        <dbReference type="ARBA" id="ARBA00023242"/>
    </source>
</evidence>
<comment type="caution">
    <text evidence="7">The sequence shown here is derived from an EMBL/GenBank/DDBJ whole genome shotgun (WGS) entry which is preliminary data.</text>
</comment>
<keyword evidence="4" id="KW-0539">Nucleus</keyword>
<dbReference type="Gene3D" id="1.25.40.440">
    <property type="entry name" value="Nucleoporin, helical domain, central subdomain"/>
    <property type="match status" value="1"/>
</dbReference>
<organism evidence="7 8">
    <name type="scientific">Blomia tropicalis</name>
    <name type="common">Mite</name>
    <dbReference type="NCBI Taxonomy" id="40697"/>
    <lineage>
        <taxon>Eukaryota</taxon>
        <taxon>Metazoa</taxon>
        <taxon>Ecdysozoa</taxon>
        <taxon>Arthropoda</taxon>
        <taxon>Chelicerata</taxon>
        <taxon>Arachnida</taxon>
        <taxon>Acari</taxon>
        <taxon>Acariformes</taxon>
        <taxon>Sarcoptiformes</taxon>
        <taxon>Astigmata</taxon>
        <taxon>Glycyphagoidea</taxon>
        <taxon>Echimyopodidae</taxon>
        <taxon>Blomia</taxon>
    </lineage>
</organism>
<dbReference type="Gene3D" id="1.20.120.1880">
    <property type="entry name" value="Nucleoporin, helical C-terminal domain"/>
    <property type="match status" value="1"/>
</dbReference>
<dbReference type="GO" id="GO:0006405">
    <property type="term" value="P:RNA export from nucleus"/>
    <property type="evidence" value="ECO:0007669"/>
    <property type="project" value="TreeGrafter"/>
</dbReference>
<reference evidence="7" key="1">
    <citation type="submission" date="2022-12" db="EMBL/GenBank/DDBJ databases">
        <title>Genome assemblies of Blomia tropicalis.</title>
        <authorList>
            <person name="Cui Y."/>
        </authorList>
    </citation>
    <scope>NUCLEOTIDE SEQUENCE</scope>
    <source>
        <tissue evidence="7">Adult mites</tissue>
    </source>
</reference>
<dbReference type="PANTHER" id="PTHR10350">
    <property type="entry name" value="NUCLEAR PORE COMPLEX PROTEIN NUP155"/>
    <property type="match status" value="1"/>
</dbReference>
<evidence type="ECO:0000256" key="2">
    <source>
        <dbReference type="ARBA" id="ARBA00007373"/>
    </source>
</evidence>
<dbReference type="GO" id="GO:0000972">
    <property type="term" value="P:transcription-dependent tethering of RNA polymerase II gene DNA at nuclear periphery"/>
    <property type="evidence" value="ECO:0007669"/>
    <property type="project" value="TreeGrafter"/>
</dbReference>
<keyword evidence="8" id="KW-1185">Reference proteome</keyword>
<evidence type="ECO:0000313" key="7">
    <source>
        <dbReference type="EMBL" id="KAJ6225836.1"/>
    </source>
</evidence>
<dbReference type="GO" id="GO:0044611">
    <property type="term" value="C:nuclear pore inner ring"/>
    <property type="evidence" value="ECO:0007669"/>
    <property type="project" value="TreeGrafter"/>
</dbReference>
<dbReference type="SUPFAM" id="SSF101898">
    <property type="entry name" value="NHL repeat"/>
    <property type="match status" value="1"/>
</dbReference>
<evidence type="ECO:0008006" key="9">
    <source>
        <dbReference type="Google" id="ProtNLM"/>
    </source>
</evidence>
<dbReference type="PANTHER" id="PTHR10350:SF6">
    <property type="entry name" value="NUCLEAR PORE COMPLEX PROTEIN NUP155"/>
    <property type="match status" value="1"/>
</dbReference>
<dbReference type="Gene3D" id="1.25.40.450">
    <property type="entry name" value="Nucleoporin, helical domain, N-terminal subdomain"/>
    <property type="match status" value="1"/>
</dbReference>
<evidence type="ECO:0000259" key="5">
    <source>
        <dbReference type="Pfam" id="PF03177"/>
    </source>
</evidence>
<dbReference type="InterPro" id="IPR007187">
    <property type="entry name" value="Nucleoporin_Nup133/Nup155_C"/>
</dbReference>
<dbReference type="InterPro" id="IPR042533">
    <property type="entry name" value="Nucleoporin_Nup155_C_1"/>
</dbReference>
<dbReference type="GO" id="GO:0036228">
    <property type="term" value="P:protein localization to nuclear inner membrane"/>
    <property type="evidence" value="ECO:0007669"/>
    <property type="project" value="TreeGrafter"/>
</dbReference>
<dbReference type="GO" id="GO:0006606">
    <property type="term" value="P:protein import into nucleus"/>
    <property type="evidence" value="ECO:0007669"/>
    <property type="project" value="TreeGrafter"/>
</dbReference>
<dbReference type="OMA" id="SWAPFQK"/>
<dbReference type="Proteomes" id="UP001142055">
    <property type="component" value="Chromosome 1"/>
</dbReference>
<accession>A0A9Q0RTU8</accession>
<keyword evidence="3" id="KW-0813">Transport</keyword>
<gene>
    <name evidence="7" type="ORF">RDWZM_004381</name>
</gene>
<dbReference type="InterPro" id="IPR014908">
    <property type="entry name" value="Nucleoporin_Nup133/Nup155_N"/>
</dbReference>
<feature type="domain" description="Nucleoporin Nup133/Nup155-like N-terminal" evidence="6">
    <location>
        <begin position="77"/>
        <end position="502"/>
    </location>
</feature>
<dbReference type="OrthoDB" id="338970at2759"/>
<dbReference type="InterPro" id="IPR042537">
    <property type="entry name" value="Nucleoporin_Nup155_C_2"/>
</dbReference>
<name>A0A9Q0RTU8_BLOTA</name>
<comment type="subcellular location">
    <subcellularLocation>
        <location evidence="1">Nucleus</location>
    </subcellularLocation>
</comment>
<dbReference type="Pfam" id="PF03177">
    <property type="entry name" value="Nucleoporin_C"/>
    <property type="match status" value="1"/>
</dbReference>
<evidence type="ECO:0000256" key="1">
    <source>
        <dbReference type="ARBA" id="ARBA00004123"/>
    </source>
</evidence>
<dbReference type="EMBL" id="JAPWDV010000001">
    <property type="protein sequence ID" value="KAJ6225836.1"/>
    <property type="molecule type" value="Genomic_DNA"/>
</dbReference>
<dbReference type="InterPro" id="IPR004870">
    <property type="entry name" value="Nucleoporin_Nup155"/>
</dbReference>
<sequence>MPVPVSMDFVDNNTMVVGKDNVNNMEVITTNVDAFLQLDSCFPQLVDSLKISQGVSVSGLQEIDYPNLEEYGNSLKTLSQFVDIKTIPLPKVLIEQFGQMVQRCEMGIFPEIGRAWLAIDTNIFLWKYETGTDVAYYDALSRLITNVGFVKPKEGVFKSHIKYILVLVTFVEITLLGITFWDVDNSEDMGDLLVIPEPIFTIPTDNVEMRVIKGTEDGRIFLGGNDGCLYEIAYQSDYGWFGRKCRKINHSTSSLSFLVPKILKSYNTVSITQIEVDKTRNILYTLNEDGDIEVYDLGSDGKSTSRVFHKSAISITKEAQSVARTIDDVNFKSIVSINAVEEPESLYINLVAVTKTGVRLYFTTTSRSSPEQRPFCLTLMHIRLPPGFAASSISHRPSSVHISYYKKGNFIFISSFDNKDTLWALSNDSFAFNNEMSELYSIIPLNHKIWSMSEESHVIDFKPYQCIYVKNKAFPLEAPSIVTQHIESPKKFVFLTPQGVIIGYKPRVVDQLKQLLLENQGYDNEAVKSFFTLHNSSYQTNACAIALIIACDTHPPGENRLIEWATSAFFHYGSDSIGNVSFNQPISHRMPIISTPNSSLQISNMGDNFMLSPKLGSPSVEHSFSMSPINRQGGPNVQQPLSTTPNQQTMNNVVNVPMQNYSSKCRGLFIYFARIIRPIWNLNTVSHSQEGSKDHLSSNITINEIKVYLLRLTSMVNFLQINLKFNQNETDKFFNNMMHSNLVINDETEQNYIFGLYKLIQHCVEVLNLWELLCVHQFHVIVSNLAKDKQTQLMKLTFKELIVFGNEMTTGLASALVRQFIEDNSTTDIINRQLQDRCPSIYKNENALHAKAHEMIKRAMATTNENDRQTLLDNALELCKKIGPRINLAYICDLFQTVHWYEAIVDICLTTAQTFDPQNIAIHYYKNKEHIDDQQGRSIFNSRIECYNLLLDIYGRVCQQSKNVLSPRAHDPSKSLSPEEAKKHVDSMLHLATQSSDELFHYTLYNWLYEHNQSDKLLEIKSSYLEVYLKEKTSEYSDSIALLDFLWMYYERNGHFNAAAEILAKLAEQQCTDILLSKRTEYLSRAIVCMKSLDTRMIGAPIGKQNFAGEFLHILEEKMEVARIQMQLLNSIEKLPQIDHQLGNAIQILNSSLHNVTTLYRDFAEPFQLYECQLKILHCAGHEDLNLIENIWRNIIEKELLNVANKDAETRKNLLKMKIKDLGNLYHGSDKYFPIELIINELETATQSSPFEPHWLAETLLELNIRLSDLFEIYHRIYKSRSYGASLDPIHLLQILIYLINQLGNYHVSANEREYFKSKALDVVSGYLLEIGSFDINDRRVKQISSELNKTRLFLERSLN</sequence>
<dbReference type="InterPro" id="IPR042538">
    <property type="entry name" value="Nucleoporin_Nup155_C_3"/>
</dbReference>
<evidence type="ECO:0000313" key="8">
    <source>
        <dbReference type="Proteomes" id="UP001142055"/>
    </source>
</evidence>
<comment type="similarity">
    <text evidence="2">Belongs to the non-repetitive/WGA-negative nucleoporin family.</text>
</comment>
<dbReference type="GO" id="GO:0017056">
    <property type="term" value="F:structural constituent of nuclear pore"/>
    <property type="evidence" value="ECO:0007669"/>
    <property type="project" value="InterPro"/>
</dbReference>
<protein>
    <recommendedName>
        <fullName evidence="9">Nuclear pore complex protein Nup155</fullName>
    </recommendedName>
</protein>
<dbReference type="Gene3D" id="1.20.58.1780">
    <property type="match status" value="1"/>
</dbReference>
<dbReference type="FunFam" id="1.25.40.440:FF:000001">
    <property type="entry name" value="Nuclear pore complex subunit"/>
    <property type="match status" value="1"/>
</dbReference>
<feature type="domain" description="Nucleoporin Nup133/Nup155-like C-terminal" evidence="5">
    <location>
        <begin position="662"/>
        <end position="1329"/>
    </location>
</feature>
<evidence type="ECO:0000256" key="3">
    <source>
        <dbReference type="ARBA" id="ARBA00022448"/>
    </source>
</evidence>